<dbReference type="PANTHER" id="PTHR12697">
    <property type="entry name" value="PBS LYASE HEAT-LIKE PROTEIN"/>
    <property type="match status" value="1"/>
</dbReference>
<dbReference type="InterPro" id="IPR011989">
    <property type="entry name" value="ARM-like"/>
</dbReference>
<keyword evidence="2" id="KW-0605">Phycobilisome</keyword>
<evidence type="ECO:0000256" key="3">
    <source>
        <dbReference type="SAM" id="MobiDB-lite"/>
    </source>
</evidence>
<dbReference type="InterPro" id="IPR016024">
    <property type="entry name" value="ARM-type_fold"/>
</dbReference>
<feature type="compositionally biased region" description="Acidic residues" evidence="3">
    <location>
        <begin position="189"/>
        <end position="206"/>
    </location>
</feature>
<dbReference type="PANTHER" id="PTHR12697:SF5">
    <property type="entry name" value="DEOXYHYPUSINE HYDROXYLASE"/>
    <property type="match status" value="1"/>
</dbReference>
<name>A0ABY5AQB6_9CYAN</name>
<feature type="transmembrane region" description="Helical" evidence="4">
    <location>
        <begin position="158"/>
        <end position="179"/>
    </location>
</feature>
<dbReference type="SUPFAM" id="SSF48371">
    <property type="entry name" value="ARM repeat"/>
    <property type="match status" value="1"/>
</dbReference>
<reference evidence="6" key="1">
    <citation type="submission" date="2022-06" db="EMBL/GenBank/DDBJ databases">
        <title>Genome sequence of Phormidium yuhuli AB48 isolated from an industrial photobioreactor environment.</title>
        <authorList>
            <person name="Qiu Y."/>
            <person name="Noonan A.J.C."/>
            <person name="Dofher K."/>
            <person name="Koch M."/>
            <person name="Kieft B."/>
            <person name="Lin X."/>
            <person name="Ziels R.M."/>
            <person name="Hallam S.J."/>
        </authorList>
    </citation>
    <scope>NUCLEOTIDE SEQUENCE</scope>
    <source>
        <strain evidence="6">AB48</strain>
    </source>
</reference>
<dbReference type="InterPro" id="IPR036366">
    <property type="entry name" value="PGBDSf"/>
</dbReference>
<gene>
    <name evidence="6" type="ORF">NEA10_16110</name>
</gene>
<dbReference type="Gene3D" id="1.25.10.10">
    <property type="entry name" value="Leucine-rich Repeat Variant"/>
    <property type="match status" value="1"/>
</dbReference>
<evidence type="ECO:0000313" key="6">
    <source>
        <dbReference type="EMBL" id="USR90348.1"/>
    </source>
</evidence>
<dbReference type="Pfam" id="PF01471">
    <property type="entry name" value="PG_binding_1"/>
    <property type="match status" value="1"/>
</dbReference>
<evidence type="ECO:0000256" key="4">
    <source>
        <dbReference type="SAM" id="Phobius"/>
    </source>
</evidence>
<sequence length="443" mass="48043">MTSSEAIAISGSMARLNVKPILPATALGTVNLMPSFAAEFIEELSDLQLAQGESENIDGGRPPLRLDDSGEAVEELQRQLQAAGFYEGDITGVFDLETDDAVSALQEQEGLTVDGVMDDESWQRLQALQPTVEEPLNLTPPPEQEAQPANGGPGLGRLWWIGGGGLLVLLAGALFILLLKAFAEEVDDPDAPLDEMDEMDEMDESESTAQERVPPRQKAPKSPETTRDEPPLPVSPQPDSSIQDSPPQESPQDASSDSTPEAFPDLPSEPVAGLNDAVAPQTTAIAPPNSSSHGLTRLPRMSIVEALILDLQHPDPQRRHKAIWELGQRGDSRAISPLVELLTDASSQERNTILAVLSEISSRNLQPIKQALMVSLQDDSPEVRKNAIRDLTRIYDSIAQLSQVLRYGTDDSDPDVRETAKWAMSQLQRIRTLPLNSDGDKTP</sequence>
<feature type="domain" description="Peptidoglycan binding-like" evidence="5">
    <location>
        <begin position="69"/>
        <end position="125"/>
    </location>
</feature>
<protein>
    <submittedName>
        <fullName evidence="6">HEAT repeat domain-containing protein</fullName>
    </submittedName>
</protein>
<feature type="region of interest" description="Disordered" evidence="3">
    <location>
        <begin position="189"/>
        <end position="273"/>
    </location>
</feature>
<keyword evidence="4" id="KW-0472">Membrane</keyword>
<keyword evidence="1" id="KW-0042">Antenna complex</keyword>
<keyword evidence="7" id="KW-1185">Reference proteome</keyword>
<dbReference type="Pfam" id="PF13646">
    <property type="entry name" value="HEAT_2"/>
    <property type="match status" value="2"/>
</dbReference>
<keyword evidence="4" id="KW-0812">Transmembrane</keyword>
<organism evidence="6 7">
    <name type="scientific">Phormidium yuhuli AB48</name>
    <dbReference type="NCBI Taxonomy" id="2940671"/>
    <lineage>
        <taxon>Bacteria</taxon>
        <taxon>Bacillati</taxon>
        <taxon>Cyanobacteriota</taxon>
        <taxon>Cyanophyceae</taxon>
        <taxon>Oscillatoriophycideae</taxon>
        <taxon>Oscillatoriales</taxon>
        <taxon>Oscillatoriaceae</taxon>
        <taxon>Phormidium</taxon>
        <taxon>Phormidium yuhuli</taxon>
    </lineage>
</organism>
<proteinExistence type="predicted"/>
<feature type="compositionally biased region" description="Low complexity" evidence="3">
    <location>
        <begin position="237"/>
        <end position="258"/>
    </location>
</feature>
<evidence type="ECO:0000313" key="7">
    <source>
        <dbReference type="Proteomes" id="UP001056708"/>
    </source>
</evidence>
<dbReference type="SUPFAM" id="SSF47090">
    <property type="entry name" value="PGBD-like"/>
    <property type="match status" value="1"/>
</dbReference>
<dbReference type="InterPro" id="IPR002477">
    <property type="entry name" value="Peptidoglycan-bd-like"/>
</dbReference>
<evidence type="ECO:0000256" key="1">
    <source>
        <dbReference type="ARBA" id="ARBA00022549"/>
    </source>
</evidence>
<evidence type="ECO:0000259" key="5">
    <source>
        <dbReference type="Pfam" id="PF01471"/>
    </source>
</evidence>
<dbReference type="Gene3D" id="1.10.101.10">
    <property type="entry name" value="PGBD-like superfamily/PGBD"/>
    <property type="match status" value="1"/>
</dbReference>
<dbReference type="Proteomes" id="UP001056708">
    <property type="component" value="Chromosome"/>
</dbReference>
<accession>A0ABY5AQB6</accession>
<keyword evidence="4" id="KW-1133">Transmembrane helix</keyword>
<evidence type="ECO:0000256" key="2">
    <source>
        <dbReference type="ARBA" id="ARBA00022738"/>
    </source>
</evidence>
<dbReference type="RefSeq" id="WP_252662381.1">
    <property type="nucleotide sequence ID" value="NZ_CP098611.1"/>
</dbReference>
<dbReference type="EMBL" id="CP098611">
    <property type="protein sequence ID" value="USR90348.1"/>
    <property type="molecule type" value="Genomic_DNA"/>
</dbReference>
<dbReference type="InterPro" id="IPR036365">
    <property type="entry name" value="PGBD-like_sf"/>
</dbReference>